<feature type="DNA-binding region" description="OmpR/PhoB-type" evidence="6">
    <location>
        <begin position="1"/>
        <end position="93"/>
    </location>
</feature>
<dbReference type="PRINTS" id="PR00364">
    <property type="entry name" value="DISEASERSIST"/>
</dbReference>
<evidence type="ECO:0000256" key="7">
    <source>
        <dbReference type="SAM" id="MobiDB-lite"/>
    </source>
</evidence>
<dbReference type="InterPro" id="IPR036388">
    <property type="entry name" value="WH-like_DNA-bd_sf"/>
</dbReference>
<dbReference type="SUPFAM" id="SSF46894">
    <property type="entry name" value="C-terminal effector domain of the bipartite response regulators"/>
    <property type="match status" value="1"/>
</dbReference>
<reference evidence="9 10" key="1">
    <citation type="submission" date="2021-01" db="EMBL/GenBank/DDBJ databases">
        <title>Whole genome shotgun sequence of Plantactinospora mayteni NBRC 109088.</title>
        <authorList>
            <person name="Komaki H."/>
            <person name="Tamura T."/>
        </authorList>
    </citation>
    <scope>NUCLEOTIDE SEQUENCE [LARGE SCALE GENOMIC DNA]</scope>
    <source>
        <strain evidence="9 10">NBRC 109088</strain>
    </source>
</reference>
<gene>
    <name evidence="9" type="ORF">Pma05_73580</name>
</gene>
<dbReference type="PANTHER" id="PTHR35807">
    <property type="entry name" value="TRANSCRIPTIONAL REGULATOR REDD-RELATED"/>
    <property type="match status" value="1"/>
</dbReference>
<comment type="caution">
    <text evidence="9">The sequence shown here is derived from an EMBL/GenBank/DDBJ whole genome shotgun (WGS) entry which is preliminary data.</text>
</comment>
<dbReference type="PROSITE" id="PS50005">
    <property type="entry name" value="TPR"/>
    <property type="match status" value="1"/>
</dbReference>
<dbReference type="Proteomes" id="UP000621500">
    <property type="component" value="Unassembled WGS sequence"/>
</dbReference>
<evidence type="ECO:0000259" key="8">
    <source>
        <dbReference type="PROSITE" id="PS51755"/>
    </source>
</evidence>
<feature type="domain" description="OmpR/PhoB-type" evidence="8">
    <location>
        <begin position="1"/>
        <end position="93"/>
    </location>
</feature>
<feature type="repeat" description="TPR" evidence="5">
    <location>
        <begin position="840"/>
        <end position="873"/>
    </location>
</feature>
<dbReference type="InterPro" id="IPR051677">
    <property type="entry name" value="AfsR-DnrI-RedD_regulator"/>
</dbReference>
<dbReference type="InterPro" id="IPR016032">
    <property type="entry name" value="Sig_transdc_resp-reg_C-effctor"/>
</dbReference>
<evidence type="ECO:0000313" key="9">
    <source>
        <dbReference type="EMBL" id="GIH00786.1"/>
    </source>
</evidence>
<accession>A0ABQ4F1J1</accession>
<dbReference type="SUPFAM" id="SSF48452">
    <property type="entry name" value="TPR-like"/>
    <property type="match status" value="3"/>
</dbReference>
<dbReference type="SMART" id="SM00028">
    <property type="entry name" value="TPR"/>
    <property type="match status" value="5"/>
</dbReference>
<dbReference type="EMBL" id="BONX01000057">
    <property type="protein sequence ID" value="GIH00786.1"/>
    <property type="molecule type" value="Genomic_DNA"/>
</dbReference>
<sequence length="939" mass="102041">MEFRVLGPLEVRHAGTAVPLGGPRQRAVLAALLLHANEVVTAQRLAEAVWEAPTASPESNLRTYVAGLRSRLRRAGADDSRLVTETGGYLVRVSPGELDVETFHRLVDTARQAQSTADFARAARCYQDALRLWRGAPLDGLPVGAGLWAELARLAEHRLTAIDQHAEARLALGEHDGVISELRRVVLQHPLHENLWARLMLALCGAGRTAEALQTFQDARRVLRDQLGAEPGSELQELHRRILRREPPEIPAGPRAEPATAPRQLPSDVRGFAGRADELARLDAVLADAGEQSTAVAVCAVSGTAGVGKTTLAVHWAHRIARRFPDGQLYVNLRGFDPAESPVDPAQAVRGFLEALGVPPRRLPADRDAQVSLYRSLLAGTRTLVVLDNARDAAQVRPLLPGSAGCLVVVTSRTDLSALAVTEGADLITLEVLTADEARRVLSRRLGADRVGAEPDAVDEIIARCTGLPLALAVVAARAAGHPRRPLAALAAELREAAGSLDMFEGLDTATDVRAVLSWSYRTLGTPSARLFRLLGLHAGPDLTVPAAASLSGVPVPVARRLLTELNQAHLVTEHLPGRYAMHDLLRAHAAELAGTTDTEAERGAALRRILDHYLHTAHTADRLLEPHRDPLRLDAAPTDVVRTELTDPRQAMTWFRAERRSLLAAVDQATDLGMDRHAYELPWTLVTFLDRQGHWHDYLATQQAALGAARQLADRDGEARAHRFIGNALGRLGQDEAADHHLEQALALYAELGDLVGQARARRALCWSAGQRGQHAEALHHSARALELFRAAGHRTGEARALNAVGWYQAMLGEYRSALVHCEQALAIHRELGSRDGEASTLDSVGYIHHRLGDHRRATDCYQRALAIHRELGDRNGEVEALTHLGDTHHAAGDQRAARDAWQRALEILDEISHVDAESIRAKLRKAHASARQGVATR</sequence>
<dbReference type="RefSeq" id="WP_203862075.1">
    <property type="nucleotide sequence ID" value="NZ_BAAAZQ010000030.1"/>
</dbReference>
<keyword evidence="2" id="KW-0805">Transcription regulation</keyword>
<keyword evidence="10" id="KW-1185">Reference proteome</keyword>
<dbReference type="InterPro" id="IPR005158">
    <property type="entry name" value="BTAD"/>
</dbReference>
<comment type="similarity">
    <text evidence="1">Belongs to the AfsR/DnrI/RedD regulatory family.</text>
</comment>
<dbReference type="InterPro" id="IPR002182">
    <property type="entry name" value="NB-ARC"/>
</dbReference>
<dbReference type="InterPro" id="IPR011990">
    <property type="entry name" value="TPR-like_helical_dom_sf"/>
</dbReference>
<dbReference type="InterPro" id="IPR019734">
    <property type="entry name" value="TPR_rpt"/>
</dbReference>
<dbReference type="Pfam" id="PF13424">
    <property type="entry name" value="TPR_12"/>
    <property type="match status" value="2"/>
</dbReference>
<evidence type="ECO:0000256" key="4">
    <source>
        <dbReference type="ARBA" id="ARBA00023163"/>
    </source>
</evidence>
<evidence type="ECO:0000256" key="3">
    <source>
        <dbReference type="ARBA" id="ARBA00023125"/>
    </source>
</evidence>
<dbReference type="SMART" id="SM00862">
    <property type="entry name" value="Trans_reg_C"/>
    <property type="match status" value="1"/>
</dbReference>
<dbReference type="CDD" id="cd15831">
    <property type="entry name" value="BTAD"/>
    <property type="match status" value="1"/>
</dbReference>
<keyword evidence="5" id="KW-0802">TPR repeat</keyword>
<keyword evidence="3 6" id="KW-0238">DNA-binding</keyword>
<dbReference type="Gene3D" id="1.10.10.10">
    <property type="entry name" value="Winged helix-like DNA-binding domain superfamily/Winged helix DNA-binding domain"/>
    <property type="match status" value="1"/>
</dbReference>
<evidence type="ECO:0000256" key="5">
    <source>
        <dbReference type="PROSITE-ProRule" id="PRU00339"/>
    </source>
</evidence>
<organism evidence="9 10">
    <name type="scientific">Plantactinospora mayteni</name>
    <dbReference type="NCBI Taxonomy" id="566021"/>
    <lineage>
        <taxon>Bacteria</taxon>
        <taxon>Bacillati</taxon>
        <taxon>Actinomycetota</taxon>
        <taxon>Actinomycetes</taxon>
        <taxon>Micromonosporales</taxon>
        <taxon>Micromonosporaceae</taxon>
        <taxon>Plantactinospora</taxon>
    </lineage>
</organism>
<evidence type="ECO:0000256" key="2">
    <source>
        <dbReference type="ARBA" id="ARBA00023015"/>
    </source>
</evidence>
<dbReference type="Pfam" id="PF03704">
    <property type="entry name" value="BTAD"/>
    <property type="match status" value="1"/>
</dbReference>
<dbReference type="PROSITE" id="PS51755">
    <property type="entry name" value="OMPR_PHOB"/>
    <property type="match status" value="1"/>
</dbReference>
<dbReference type="Pfam" id="PF00486">
    <property type="entry name" value="Trans_reg_C"/>
    <property type="match status" value="1"/>
</dbReference>
<name>A0ABQ4F1J1_9ACTN</name>
<dbReference type="SUPFAM" id="SSF52540">
    <property type="entry name" value="P-loop containing nucleoside triphosphate hydrolases"/>
    <property type="match status" value="1"/>
</dbReference>
<dbReference type="PANTHER" id="PTHR35807:SF1">
    <property type="entry name" value="TRANSCRIPTIONAL REGULATOR REDD"/>
    <property type="match status" value="1"/>
</dbReference>
<dbReference type="InterPro" id="IPR027417">
    <property type="entry name" value="P-loop_NTPase"/>
</dbReference>
<dbReference type="Pfam" id="PF00931">
    <property type="entry name" value="NB-ARC"/>
    <property type="match status" value="1"/>
</dbReference>
<proteinExistence type="inferred from homology"/>
<dbReference type="SMART" id="SM01043">
    <property type="entry name" value="BTAD"/>
    <property type="match status" value="1"/>
</dbReference>
<evidence type="ECO:0000256" key="1">
    <source>
        <dbReference type="ARBA" id="ARBA00005820"/>
    </source>
</evidence>
<dbReference type="Gene3D" id="3.40.50.300">
    <property type="entry name" value="P-loop containing nucleotide triphosphate hydrolases"/>
    <property type="match status" value="1"/>
</dbReference>
<dbReference type="Gene3D" id="1.25.40.10">
    <property type="entry name" value="Tetratricopeptide repeat domain"/>
    <property type="match status" value="2"/>
</dbReference>
<feature type="region of interest" description="Disordered" evidence="7">
    <location>
        <begin position="233"/>
        <end position="268"/>
    </location>
</feature>
<evidence type="ECO:0000313" key="10">
    <source>
        <dbReference type="Proteomes" id="UP000621500"/>
    </source>
</evidence>
<feature type="compositionally biased region" description="Basic and acidic residues" evidence="7">
    <location>
        <begin position="236"/>
        <end position="248"/>
    </location>
</feature>
<protein>
    <submittedName>
        <fullName evidence="9">SARP family transcriptional regulator</fullName>
    </submittedName>
</protein>
<evidence type="ECO:0000256" key="6">
    <source>
        <dbReference type="PROSITE-ProRule" id="PRU01091"/>
    </source>
</evidence>
<dbReference type="InterPro" id="IPR001867">
    <property type="entry name" value="OmpR/PhoB-type_DNA-bd"/>
</dbReference>
<keyword evidence="4" id="KW-0804">Transcription</keyword>